<organism evidence="1 2">
    <name type="scientific">Streptomyces kaempferi</name>
    <dbReference type="NCBI Taxonomy" id="333725"/>
    <lineage>
        <taxon>Bacteria</taxon>
        <taxon>Bacillati</taxon>
        <taxon>Actinomycetota</taxon>
        <taxon>Actinomycetes</taxon>
        <taxon>Kitasatosporales</taxon>
        <taxon>Streptomycetaceae</taxon>
        <taxon>Streptomyces</taxon>
    </lineage>
</organism>
<name>A0ABW3XYL0_9ACTN</name>
<dbReference type="EMBL" id="JBHTMM010000435">
    <property type="protein sequence ID" value="MFD1313981.1"/>
    <property type="molecule type" value="Genomic_DNA"/>
</dbReference>
<protein>
    <submittedName>
        <fullName evidence="1">Uncharacterized protein</fullName>
    </submittedName>
</protein>
<keyword evidence="2" id="KW-1185">Reference proteome</keyword>
<feature type="non-terminal residue" evidence="1">
    <location>
        <position position="139"/>
    </location>
</feature>
<dbReference type="Proteomes" id="UP001597058">
    <property type="component" value="Unassembled WGS sequence"/>
</dbReference>
<dbReference type="RefSeq" id="WP_381331517.1">
    <property type="nucleotide sequence ID" value="NZ_JBHTMM010000435.1"/>
</dbReference>
<comment type="caution">
    <text evidence="1">The sequence shown here is derived from an EMBL/GenBank/DDBJ whole genome shotgun (WGS) entry which is preliminary data.</text>
</comment>
<reference evidence="2" key="1">
    <citation type="journal article" date="2019" name="Int. J. Syst. Evol. Microbiol.">
        <title>The Global Catalogue of Microorganisms (GCM) 10K type strain sequencing project: providing services to taxonomists for standard genome sequencing and annotation.</title>
        <authorList>
            <consortium name="The Broad Institute Genomics Platform"/>
            <consortium name="The Broad Institute Genome Sequencing Center for Infectious Disease"/>
            <person name="Wu L."/>
            <person name="Ma J."/>
        </authorList>
    </citation>
    <scope>NUCLEOTIDE SEQUENCE [LARGE SCALE GENOMIC DNA]</scope>
    <source>
        <strain evidence="2">CGMCC 4.7020</strain>
    </source>
</reference>
<sequence length="139" mass="15090">MTLGSLWKAPDNQHSLLPLQRVTTATLEIAPLIPTDLKAEVDDLAANPPTNPTPQALAHHKQLLEQAITRTTAAAEHAIRDHLTQQNRGLLNTNITYTTQTTDTTFEVTVILTQAITRALARGIALTTTPGHPHINICP</sequence>
<evidence type="ECO:0000313" key="2">
    <source>
        <dbReference type="Proteomes" id="UP001597058"/>
    </source>
</evidence>
<gene>
    <name evidence="1" type="ORF">ACFQ5X_51280</name>
</gene>
<evidence type="ECO:0000313" key="1">
    <source>
        <dbReference type="EMBL" id="MFD1313981.1"/>
    </source>
</evidence>
<accession>A0ABW3XYL0</accession>
<proteinExistence type="predicted"/>